<feature type="domain" description="FAD/NAD(P)-binding" evidence="7">
    <location>
        <begin position="22"/>
        <end position="317"/>
    </location>
</feature>
<dbReference type="AlphaFoldDB" id="A0A1V2I6Y4"/>
<dbReference type="SUPFAM" id="SSF51905">
    <property type="entry name" value="FAD/NAD(P)-binding domain"/>
    <property type="match status" value="1"/>
</dbReference>
<accession>A0A1V2I6Y4</accession>
<evidence type="ECO:0000256" key="2">
    <source>
        <dbReference type="ARBA" id="ARBA00005272"/>
    </source>
</evidence>
<evidence type="ECO:0000313" key="9">
    <source>
        <dbReference type="Proteomes" id="UP000188929"/>
    </source>
</evidence>
<organism evidence="8 9">
    <name type="scientific">Pseudofrankia asymbiotica</name>
    <dbReference type="NCBI Taxonomy" id="1834516"/>
    <lineage>
        <taxon>Bacteria</taxon>
        <taxon>Bacillati</taxon>
        <taxon>Actinomycetota</taxon>
        <taxon>Actinomycetes</taxon>
        <taxon>Frankiales</taxon>
        <taxon>Frankiaceae</taxon>
        <taxon>Pseudofrankia</taxon>
    </lineage>
</organism>
<evidence type="ECO:0000256" key="4">
    <source>
        <dbReference type="ARBA" id="ARBA00022827"/>
    </source>
</evidence>
<evidence type="ECO:0000256" key="1">
    <source>
        <dbReference type="ARBA" id="ARBA00001974"/>
    </source>
</evidence>
<evidence type="ECO:0000256" key="5">
    <source>
        <dbReference type="ARBA" id="ARBA00023002"/>
    </source>
</evidence>
<name>A0A1V2I6Y4_9ACTN</name>
<dbReference type="GO" id="GO:0019646">
    <property type="term" value="P:aerobic electron transport chain"/>
    <property type="evidence" value="ECO:0007669"/>
    <property type="project" value="TreeGrafter"/>
</dbReference>
<sequence length="413" mass="43495">MSQSRSQSHENRTVGGEPGGTRILVLGGGYAGVLAAVRVARRTRRRGGRVTLVNPSDRFVERLRLHQLSTGQQLADHRLPDLLAGSGVAFVQGLAVGLDRTARTVDVDTEDGRRQLGYDTLVYALGSVTDTGAVPGAADHAFTLAGPSAAGLADRLTEVDAAAGRVAVVGAGLTGVEAATEIAETFPGLRVTLLSRDEPGPMMGDAARAYLNRGLDRLGVGVRSAVVVTKVLPTGIQVAGDLEPVPADAVVWTAGVRALPLAEQAGLAVDGQGRILVDETLRSESDPAIYAVGDAAAVRQPWGTIHGTCQSGLPTAAHAADSIGRRLRGRRPKPFRFGYIHQPVSLGRRDAVIQFTHADDSPGRWYLKGRAAVRYKELVSGSPPALFRLSRRLNVPVLMLAPGGAPLRSRRAR</sequence>
<dbReference type="InterPro" id="IPR023753">
    <property type="entry name" value="FAD/NAD-binding_dom"/>
</dbReference>
<keyword evidence="4" id="KW-0274">FAD</keyword>
<dbReference type="STRING" id="1834516.BL253_26460"/>
<gene>
    <name evidence="8" type="ORF">BL253_26460</name>
</gene>
<dbReference type="GO" id="GO:0003955">
    <property type="term" value="F:NAD(P)H dehydrogenase (quinone) activity"/>
    <property type="evidence" value="ECO:0007669"/>
    <property type="project" value="TreeGrafter"/>
</dbReference>
<evidence type="ECO:0000256" key="3">
    <source>
        <dbReference type="ARBA" id="ARBA00022630"/>
    </source>
</evidence>
<dbReference type="OrthoDB" id="9784880at2"/>
<dbReference type="PANTHER" id="PTHR42913">
    <property type="entry name" value="APOPTOSIS-INDUCING FACTOR 1"/>
    <property type="match status" value="1"/>
</dbReference>
<keyword evidence="3" id="KW-0285">Flavoprotein</keyword>
<keyword evidence="5" id="KW-0560">Oxidoreductase</keyword>
<dbReference type="PRINTS" id="PR00411">
    <property type="entry name" value="PNDRDTASEI"/>
</dbReference>
<evidence type="ECO:0000256" key="6">
    <source>
        <dbReference type="SAM" id="MobiDB-lite"/>
    </source>
</evidence>
<comment type="caution">
    <text evidence="8">The sequence shown here is derived from an EMBL/GenBank/DDBJ whole genome shotgun (WGS) entry which is preliminary data.</text>
</comment>
<dbReference type="Proteomes" id="UP000188929">
    <property type="component" value="Unassembled WGS sequence"/>
</dbReference>
<dbReference type="Gene3D" id="3.50.50.100">
    <property type="match status" value="1"/>
</dbReference>
<comment type="similarity">
    <text evidence="2">Belongs to the NADH dehydrogenase family.</text>
</comment>
<reference evidence="9" key="1">
    <citation type="submission" date="2016-10" db="EMBL/GenBank/DDBJ databases">
        <title>Frankia sp. NRRL B-16386 Genome sequencing.</title>
        <authorList>
            <person name="Ghodhbane-Gtari F."/>
            <person name="Swanson E."/>
            <person name="Gueddou A."/>
            <person name="Hezbri K."/>
            <person name="Ktari K."/>
            <person name="Nouioui I."/>
            <person name="Morris K."/>
            <person name="Simpson S."/>
            <person name="Abebe-Akele F."/>
            <person name="Thomas K."/>
            <person name="Gtari M."/>
            <person name="Tisa L.S."/>
        </authorList>
    </citation>
    <scope>NUCLEOTIDE SEQUENCE [LARGE SCALE GENOMIC DNA]</scope>
    <source>
        <strain evidence="9">NRRL B-16386</strain>
    </source>
</reference>
<dbReference type="PANTHER" id="PTHR42913:SF3">
    <property type="entry name" value="64 KDA MITOCHONDRIAL NADH DEHYDROGENASE (EUROFUNG)"/>
    <property type="match status" value="1"/>
</dbReference>
<dbReference type="InterPro" id="IPR051169">
    <property type="entry name" value="NADH-Q_oxidoreductase"/>
</dbReference>
<dbReference type="Pfam" id="PF07992">
    <property type="entry name" value="Pyr_redox_2"/>
    <property type="match status" value="1"/>
</dbReference>
<dbReference type="RefSeq" id="WP_076820089.1">
    <property type="nucleotide sequence ID" value="NZ_MOMC01000056.1"/>
</dbReference>
<dbReference type="EMBL" id="MOMC01000056">
    <property type="protein sequence ID" value="ONH25870.1"/>
    <property type="molecule type" value="Genomic_DNA"/>
</dbReference>
<protein>
    <submittedName>
        <fullName evidence="8">FAD-dependent oxidoreductase</fullName>
    </submittedName>
</protein>
<evidence type="ECO:0000313" key="8">
    <source>
        <dbReference type="EMBL" id="ONH25870.1"/>
    </source>
</evidence>
<keyword evidence="9" id="KW-1185">Reference proteome</keyword>
<dbReference type="PRINTS" id="PR00368">
    <property type="entry name" value="FADPNR"/>
</dbReference>
<feature type="region of interest" description="Disordered" evidence="6">
    <location>
        <begin position="1"/>
        <end position="20"/>
    </location>
</feature>
<dbReference type="InterPro" id="IPR036188">
    <property type="entry name" value="FAD/NAD-bd_sf"/>
</dbReference>
<comment type="cofactor">
    <cofactor evidence="1">
        <name>FAD</name>
        <dbReference type="ChEBI" id="CHEBI:57692"/>
    </cofactor>
</comment>
<evidence type="ECO:0000259" key="7">
    <source>
        <dbReference type="Pfam" id="PF07992"/>
    </source>
</evidence>
<proteinExistence type="inferred from homology"/>